<feature type="transmembrane region" description="Helical" evidence="6">
    <location>
        <begin position="89"/>
        <end position="114"/>
    </location>
</feature>
<evidence type="ECO:0000256" key="1">
    <source>
        <dbReference type="ARBA" id="ARBA00004651"/>
    </source>
</evidence>
<feature type="transmembrane region" description="Helical" evidence="6">
    <location>
        <begin position="352"/>
        <end position="374"/>
    </location>
</feature>
<comment type="subcellular location">
    <subcellularLocation>
        <location evidence="1">Cell membrane</location>
        <topology evidence="1">Multi-pass membrane protein</topology>
    </subcellularLocation>
</comment>
<dbReference type="GO" id="GO:0005886">
    <property type="term" value="C:plasma membrane"/>
    <property type="evidence" value="ECO:0007669"/>
    <property type="project" value="UniProtKB-SubCell"/>
</dbReference>
<dbReference type="PIRSF" id="PIRSF006060">
    <property type="entry name" value="AA_transporter"/>
    <property type="match status" value="1"/>
</dbReference>
<evidence type="ECO:0000256" key="2">
    <source>
        <dbReference type="ARBA" id="ARBA00022475"/>
    </source>
</evidence>
<proteinExistence type="predicted"/>
<accession>A0A1G7C113</accession>
<evidence type="ECO:0000313" key="7">
    <source>
        <dbReference type="EMBL" id="SDE32953.1"/>
    </source>
</evidence>
<feature type="transmembrane region" description="Helical" evidence="6">
    <location>
        <begin position="389"/>
        <end position="411"/>
    </location>
</feature>
<keyword evidence="2" id="KW-1003">Cell membrane</keyword>
<protein>
    <submittedName>
        <fullName evidence="7">Ethanolamine permease</fullName>
    </submittedName>
</protein>
<feature type="transmembrane region" description="Helical" evidence="6">
    <location>
        <begin position="120"/>
        <end position="141"/>
    </location>
</feature>
<feature type="transmembrane region" description="Helical" evidence="6">
    <location>
        <begin position="188"/>
        <end position="206"/>
    </location>
</feature>
<feature type="transmembrane region" description="Helical" evidence="6">
    <location>
        <begin position="328"/>
        <end position="346"/>
    </location>
</feature>
<gene>
    <name evidence="7" type="ORF">SAMN04488024_11756</name>
</gene>
<dbReference type="EMBL" id="FMZH01000017">
    <property type="protein sequence ID" value="SDE32953.1"/>
    <property type="molecule type" value="Genomic_DNA"/>
</dbReference>
<sequence>MEQSTGLKKTLTPFMLWGLGVGYVISGMYFGWNLGLEKGGTLGMAIATVAIMVMYVTFSFSYAELACAIPKAGGVFDYANTALGKNMGFIAGIAQMVEFIFAPPAIAFAIGAYFNAFFPQVPILTSAIAIYFIFTALNVYGVKAAASFEVIVTVLAVGELLLFSGITLPKFQSANLIHNNFPNGWSGVFAAIPFAIWFFLGIEGVANVAEETKNPQRDISKGFGSGIFTLVVLCILVFISTVGIGGWEAIVYKNGKSGETSDSPLPLALSMITGSNHLMYHLLITVGLFGLVASFHGLVLAAGRSTYEMGRVKSIPAILGKISPKFQTPANALIGNMVIGIIALLSGKTAEIIIISVFGALTLYIISMVSVMVLRKSKPEMLRPFKTPVYPLFPIVALLISCVSFIAMLIYNLKLGLIYSGIVLGIFLLYKLFKKVNA</sequence>
<dbReference type="STRING" id="390242.SAMN04488024_11756"/>
<dbReference type="Gene3D" id="1.20.1740.10">
    <property type="entry name" value="Amino acid/polyamine transporter I"/>
    <property type="match status" value="1"/>
</dbReference>
<dbReference type="Proteomes" id="UP000199455">
    <property type="component" value="Unassembled WGS sequence"/>
</dbReference>
<organism evidence="7 8">
    <name type="scientific">Pedobacter soli</name>
    <dbReference type="NCBI Taxonomy" id="390242"/>
    <lineage>
        <taxon>Bacteria</taxon>
        <taxon>Pseudomonadati</taxon>
        <taxon>Bacteroidota</taxon>
        <taxon>Sphingobacteriia</taxon>
        <taxon>Sphingobacteriales</taxon>
        <taxon>Sphingobacteriaceae</taxon>
        <taxon>Pedobacter</taxon>
    </lineage>
</organism>
<dbReference type="NCBIfam" id="TIGR00908">
    <property type="entry name" value="2A0305"/>
    <property type="match status" value="1"/>
</dbReference>
<dbReference type="Pfam" id="PF13520">
    <property type="entry name" value="AA_permease_2"/>
    <property type="match status" value="1"/>
</dbReference>
<dbReference type="AlphaFoldDB" id="A0A1G7C113"/>
<evidence type="ECO:0000256" key="5">
    <source>
        <dbReference type="ARBA" id="ARBA00023136"/>
    </source>
</evidence>
<dbReference type="InterPro" id="IPR002293">
    <property type="entry name" value="AA/rel_permease1"/>
</dbReference>
<keyword evidence="3 6" id="KW-0812">Transmembrane</keyword>
<reference evidence="8" key="1">
    <citation type="submission" date="2016-10" db="EMBL/GenBank/DDBJ databases">
        <authorList>
            <person name="Varghese N."/>
            <person name="Submissions S."/>
        </authorList>
    </citation>
    <scope>NUCLEOTIDE SEQUENCE [LARGE SCALE GENOMIC DNA]</scope>
    <source>
        <strain evidence="8">DSM 18609</strain>
    </source>
</reference>
<name>A0A1G7C113_9SPHI</name>
<evidence type="ECO:0000256" key="6">
    <source>
        <dbReference type="SAM" id="Phobius"/>
    </source>
</evidence>
<feature type="transmembrane region" description="Helical" evidence="6">
    <location>
        <begin position="278"/>
        <end position="303"/>
    </location>
</feature>
<feature type="transmembrane region" description="Helical" evidence="6">
    <location>
        <begin position="227"/>
        <end position="247"/>
    </location>
</feature>
<keyword evidence="8" id="KW-1185">Reference proteome</keyword>
<dbReference type="PANTHER" id="PTHR42770">
    <property type="entry name" value="AMINO ACID TRANSPORTER-RELATED"/>
    <property type="match status" value="1"/>
</dbReference>
<keyword evidence="5 6" id="KW-0472">Membrane</keyword>
<dbReference type="PANTHER" id="PTHR42770:SF11">
    <property type="entry name" value="INNER MEMBRANE TRANSPORT PROTEIN YBAT"/>
    <property type="match status" value="1"/>
</dbReference>
<feature type="transmembrane region" description="Helical" evidence="6">
    <location>
        <begin position="417"/>
        <end position="433"/>
    </location>
</feature>
<feature type="transmembrane region" description="Helical" evidence="6">
    <location>
        <begin position="44"/>
        <end position="69"/>
    </location>
</feature>
<feature type="transmembrane region" description="Helical" evidence="6">
    <location>
        <begin position="148"/>
        <end position="168"/>
    </location>
</feature>
<keyword evidence="4 6" id="KW-1133">Transmembrane helix</keyword>
<evidence type="ECO:0000256" key="4">
    <source>
        <dbReference type="ARBA" id="ARBA00022989"/>
    </source>
</evidence>
<dbReference type="InterPro" id="IPR050367">
    <property type="entry name" value="APC_superfamily"/>
</dbReference>
<dbReference type="RefSeq" id="WP_090772856.1">
    <property type="nucleotide sequence ID" value="NZ_FMZH01000017.1"/>
</dbReference>
<feature type="transmembrane region" description="Helical" evidence="6">
    <location>
        <begin position="12"/>
        <end position="32"/>
    </location>
</feature>
<evidence type="ECO:0000256" key="3">
    <source>
        <dbReference type="ARBA" id="ARBA00022692"/>
    </source>
</evidence>
<dbReference type="GO" id="GO:0022857">
    <property type="term" value="F:transmembrane transporter activity"/>
    <property type="evidence" value="ECO:0007669"/>
    <property type="project" value="InterPro"/>
</dbReference>
<evidence type="ECO:0000313" key="8">
    <source>
        <dbReference type="Proteomes" id="UP000199455"/>
    </source>
</evidence>
<dbReference type="InterPro" id="IPR004757">
    <property type="entry name" value="EtNH_permease"/>
</dbReference>